<dbReference type="RefSeq" id="WP_133880814.1">
    <property type="nucleotide sequence ID" value="NZ_MWIN01000001.1"/>
</dbReference>
<name>A0A4R7PES7_9GAMM</name>
<feature type="domain" description="Phosphatidic acid phosphatase type 2/haloperoxidase" evidence="5">
    <location>
        <begin position="156"/>
        <end position="271"/>
    </location>
</feature>
<organism evidence="6 7">
    <name type="scientific">Panacagrimonas perspica</name>
    <dbReference type="NCBI Taxonomy" id="381431"/>
    <lineage>
        <taxon>Bacteria</taxon>
        <taxon>Pseudomonadati</taxon>
        <taxon>Pseudomonadota</taxon>
        <taxon>Gammaproteobacteria</taxon>
        <taxon>Nevskiales</taxon>
        <taxon>Nevskiaceae</taxon>
        <taxon>Panacagrimonas</taxon>
    </lineage>
</organism>
<dbReference type="SMART" id="SM00014">
    <property type="entry name" value="acidPPc"/>
    <property type="match status" value="1"/>
</dbReference>
<dbReference type="InterPro" id="IPR000326">
    <property type="entry name" value="PAP2/HPO"/>
</dbReference>
<dbReference type="PANTHER" id="PTHR14969:SF13">
    <property type="entry name" value="AT30094P"/>
    <property type="match status" value="1"/>
</dbReference>
<feature type="transmembrane region" description="Helical" evidence="4">
    <location>
        <begin position="124"/>
        <end position="150"/>
    </location>
</feature>
<accession>A0A4R7PES7</accession>
<dbReference type="AlphaFoldDB" id="A0A4R7PES7"/>
<dbReference type="Gene3D" id="1.20.144.10">
    <property type="entry name" value="Phosphatidic acid phosphatase type 2/haloperoxidase"/>
    <property type="match status" value="2"/>
</dbReference>
<protein>
    <recommendedName>
        <fullName evidence="1">undecaprenyl-diphosphate phosphatase</fullName>
        <ecNumber evidence="1">3.6.1.27</ecNumber>
    </recommendedName>
    <alternativeName>
        <fullName evidence="2">Undecaprenyl pyrophosphate phosphatase</fullName>
    </alternativeName>
</protein>
<feature type="transmembrane region" description="Helical" evidence="4">
    <location>
        <begin position="256"/>
        <end position="277"/>
    </location>
</feature>
<dbReference type="SUPFAM" id="SSF48317">
    <property type="entry name" value="Acid phosphatase/Vanadium-dependent haloperoxidase"/>
    <property type="match status" value="1"/>
</dbReference>
<evidence type="ECO:0000256" key="2">
    <source>
        <dbReference type="ARBA" id="ARBA00032707"/>
    </source>
</evidence>
<evidence type="ECO:0000256" key="3">
    <source>
        <dbReference type="ARBA" id="ARBA00047594"/>
    </source>
</evidence>
<feature type="transmembrane region" description="Helical" evidence="4">
    <location>
        <begin position="196"/>
        <end position="218"/>
    </location>
</feature>
<dbReference type="CDD" id="cd03392">
    <property type="entry name" value="PAP2_like_2"/>
    <property type="match status" value="1"/>
</dbReference>
<evidence type="ECO:0000256" key="1">
    <source>
        <dbReference type="ARBA" id="ARBA00012374"/>
    </source>
</evidence>
<dbReference type="PANTHER" id="PTHR14969">
    <property type="entry name" value="SPHINGOSINE-1-PHOSPHATE PHOSPHOHYDROLASE"/>
    <property type="match status" value="1"/>
</dbReference>
<dbReference type="InterPro" id="IPR036938">
    <property type="entry name" value="PAP2/HPO_sf"/>
</dbReference>
<proteinExistence type="predicted"/>
<keyword evidence="4" id="KW-0812">Transmembrane</keyword>
<evidence type="ECO:0000256" key="4">
    <source>
        <dbReference type="SAM" id="Phobius"/>
    </source>
</evidence>
<evidence type="ECO:0000259" key="5">
    <source>
        <dbReference type="SMART" id="SM00014"/>
    </source>
</evidence>
<comment type="catalytic activity">
    <reaction evidence="3">
        <text>di-trans,octa-cis-undecaprenyl diphosphate + H2O = di-trans,octa-cis-undecaprenyl phosphate + phosphate + H(+)</text>
        <dbReference type="Rhea" id="RHEA:28094"/>
        <dbReference type="ChEBI" id="CHEBI:15377"/>
        <dbReference type="ChEBI" id="CHEBI:15378"/>
        <dbReference type="ChEBI" id="CHEBI:43474"/>
        <dbReference type="ChEBI" id="CHEBI:58405"/>
        <dbReference type="ChEBI" id="CHEBI:60392"/>
        <dbReference type="EC" id="3.6.1.27"/>
    </reaction>
</comment>
<feature type="transmembrane region" description="Helical" evidence="4">
    <location>
        <begin position="15"/>
        <end position="34"/>
    </location>
</feature>
<dbReference type="OrthoDB" id="9780918at2"/>
<feature type="transmembrane region" description="Helical" evidence="4">
    <location>
        <begin position="225"/>
        <end position="244"/>
    </location>
</feature>
<dbReference type="EMBL" id="SOBT01000008">
    <property type="protein sequence ID" value="TDU32302.1"/>
    <property type="molecule type" value="Genomic_DNA"/>
</dbReference>
<dbReference type="Pfam" id="PF01569">
    <property type="entry name" value="PAP2"/>
    <property type="match status" value="1"/>
</dbReference>
<evidence type="ECO:0000313" key="6">
    <source>
        <dbReference type="EMBL" id="TDU32302.1"/>
    </source>
</evidence>
<evidence type="ECO:0000313" key="7">
    <source>
        <dbReference type="Proteomes" id="UP000295341"/>
    </source>
</evidence>
<sequence length="288" mass="31402">MDSLPRLIALHPVEVFLVFALVAVTTAVSVWLLLRRLREPLWNVLRTTWQRATGRWVPLSRLRTPAAWQGGPLLLDLLLGFVVVLAAVALFFGIADEIGLDEGLGRFDVALAAELSRALSRQTLTFFATVTHLGDAIVQWGLGVVVALVLIVRGRRLLAASWLVAVAGNGVMNRVLKALFERTRPLHEHGLTLEHGWSFPSGHTSGAVVIYGMLAYLGMRAAPPAWHLPITLSALLVVLLVGYSRIVLQVHYLSDVLAALVSGGTWLMVCITAARVVRVHQEYRPGAA</sequence>
<reference evidence="6 7" key="1">
    <citation type="submission" date="2019-03" db="EMBL/GenBank/DDBJ databases">
        <title>Genomic Encyclopedia of Type Strains, Phase IV (KMG-IV): sequencing the most valuable type-strain genomes for metagenomic binning, comparative biology and taxonomic classification.</title>
        <authorList>
            <person name="Goeker M."/>
        </authorList>
    </citation>
    <scope>NUCLEOTIDE SEQUENCE [LARGE SCALE GENOMIC DNA]</scope>
    <source>
        <strain evidence="6 7">DSM 26377</strain>
    </source>
</reference>
<dbReference type="EC" id="3.6.1.27" evidence="1"/>
<feature type="transmembrane region" description="Helical" evidence="4">
    <location>
        <begin position="73"/>
        <end position="95"/>
    </location>
</feature>
<dbReference type="Proteomes" id="UP000295341">
    <property type="component" value="Unassembled WGS sequence"/>
</dbReference>
<comment type="caution">
    <text evidence="6">The sequence shown here is derived from an EMBL/GenBank/DDBJ whole genome shotgun (WGS) entry which is preliminary data.</text>
</comment>
<keyword evidence="4" id="KW-0472">Membrane</keyword>
<dbReference type="GO" id="GO:0050380">
    <property type="term" value="F:undecaprenyl-diphosphatase activity"/>
    <property type="evidence" value="ECO:0007669"/>
    <property type="project" value="UniProtKB-EC"/>
</dbReference>
<keyword evidence="4" id="KW-1133">Transmembrane helix</keyword>
<keyword evidence="7" id="KW-1185">Reference proteome</keyword>
<feature type="transmembrane region" description="Helical" evidence="4">
    <location>
        <begin position="157"/>
        <end position="176"/>
    </location>
</feature>
<gene>
    <name evidence="6" type="ORF">DFR24_1693</name>
</gene>